<sequence>MSKKSSILLYLILIVGVFILYKFIISERFNILRNGEKVKVLVTKFPDCDYHGRHDSEFLRFTFEGNKCSKRLKLKYCKILHEKYFRKGIRQIEILTDEEHKSFVLPFEDLKYNYYAFILIEIIFSICLLKAILKKQSNDIEEDSSQILEQSDE</sequence>
<feature type="transmembrane region" description="Helical" evidence="1">
    <location>
        <begin position="7"/>
        <end position="25"/>
    </location>
</feature>
<reference evidence="3" key="1">
    <citation type="submission" date="2016-11" db="EMBL/GenBank/DDBJ databases">
        <authorList>
            <person name="Varghese N."/>
            <person name="Submissions S."/>
        </authorList>
    </citation>
    <scope>NUCLEOTIDE SEQUENCE [LARGE SCALE GENOMIC DNA]</scope>
    <source>
        <strain evidence="3">DSM 25330</strain>
    </source>
</reference>
<evidence type="ECO:0000313" key="2">
    <source>
        <dbReference type="EMBL" id="SHG97926.1"/>
    </source>
</evidence>
<organism evidence="2 3">
    <name type="scientific">Winogradskyella jejuensis</name>
    <dbReference type="NCBI Taxonomy" id="1089305"/>
    <lineage>
        <taxon>Bacteria</taxon>
        <taxon>Pseudomonadati</taxon>
        <taxon>Bacteroidota</taxon>
        <taxon>Flavobacteriia</taxon>
        <taxon>Flavobacteriales</taxon>
        <taxon>Flavobacteriaceae</taxon>
        <taxon>Winogradskyella</taxon>
    </lineage>
</organism>
<dbReference type="AlphaFoldDB" id="A0A1M5P7Z9"/>
<dbReference type="STRING" id="1089305.SAMN05444148_1407"/>
<evidence type="ECO:0000256" key="1">
    <source>
        <dbReference type="SAM" id="Phobius"/>
    </source>
</evidence>
<keyword evidence="1" id="KW-0812">Transmembrane</keyword>
<dbReference type="OrthoDB" id="9878032at2"/>
<dbReference type="EMBL" id="FQWS01000001">
    <property type="protein sequence ID" value="SHG97926.1"/>
    <property type="molecule type" value="Genomic_DNA"/>
</dbReference>
<proteinExistence type="predicted"/>
<evidence type="ECO:0000313" key="3">
    <source>
        <dbReference type="Proteomes" id="UP000184522"/>
    </source>
</evidence>
<protein>
    <recommendedName>
        <fullName evidence="4">DUF3592 domain-containing protein</fullName>
    </recommendedName>
</protein>
<dbReference type="RefSeq" id="WP_073084660.1">
    <property type="nucleotide sequence ID" value="NZ_FQWS01000001.1"/>
</dbReference>
<feature type="transmembrane region" description="Helical" evidence="1">
    <location>
        <begin position="112"/>
        <end position="133"/>
    </location>
</feature>
<keyword evidence="1" id="KW-1133">Transmembrane helix</keyword>
<evidence type="ECO:0008006" key="4">
    <source>
        <dbReference type="Google" id="ProtNLM"/>
    </source>
</evidence>
<dbReference type="Proteomes" id="UP000184522">
    <property type="component" value="Unassembled WGS sequence"/>
</dbReference>
<gene>
    <name evidence="2" type="ORF">SAMN05444148_1407</name>
</gene>
<name>A0A1M5P7Z9_9FLAO</name>
<accession>A0A1M5P7Z9</accession>
<keyword evidence="1" id="KW-0472">Membrane</keyword>
<keyword evidence="3" id="KW-1185">Reference proteome</keyword>